<comment type="caution">
    <text evidence="2">The sequence shown here is derived from an EMBL/GenBank/DDBJ whole genome shotgun (WGS) entry which is preliminary data.</text>
</comment>
<gene>
    <name evidence="2" type="ORF">MNOR_LOCUS1660</name>
</gene>
<accession>A0AAV2PNU0</accession>
<dbReference type="AlphaFoldDB" id="A0AAV2PNU0"/>
<evidence type="ECO:0000313" key="2">
    <source>
        <dbReference type="EMBL" id="CAL4060905.1"/>
    </source>
</evidence>
<proteinExistence type="predicted"/>
<evidence type="ECO:0000313" key="3">
    <source>
        <dbReference type="Proteomes" id="UP001497623"/>
    </source>
</evidence>
<dbReference type="EMBL" id="CAXKWB010000455">
    <property type="protein sequence ID" value="CAL4060905.1"/>
    <property type="molecule type" value="Genomic_DNA"/>
</dbReference>
<protein>
    <submittedName>
        <fullName evidence="2">Uncharacterized protein</fullName>
    </submittedName>
</protein>
<feature type="compositionally biased region" description="Basic residues" evidence="1">
    <location>
        <begin position="14"/>
        <end position="30"/>
    </location>
</feature>
<name>A0AAV2PNU0_MEGNR</name>
<dbReference type="Proteomes" id="UP001497623">
    <property type="component" value="Unassembled WGS sequence"/>
</dbReference>
<feature type="compositionally biased region" description="Polar residues" evidence="1">
    <location>
        <begin position="1"/>
        <end position="13"/>
    </location>
</feature>
<organism evidence="2 3">
    <name type="scientific">Meganyctiphanes norvegica</name>
    <name type="common">Northern krill</name>
    <name type="synonym">Thysanopoda norvegica</name>
    <dbReference type="NCBI Taxonomy" id="48144"/>
    <lineage>
        <taxon>Eukaryota</taxon>
        <taxon>Metazoa</taxon>
        <taxon>Ecdysozoa</taxon>
        <taxon>Arthropoda</taxon>
        <taxon>Crustacea</taxon>
        <taxon>Multicrustacea</taxon>
        <taxon>Malacostraca</taxon>
        <taxon>Eumalacostraca</taxon>
        <taxon>Eucarida</taxon>
        <taxon>Euphausiacea</taxon>
        <taxon>Euphausiidae</taxon>
        <taxon>Meganyctiphanes</taxon>
    </lineage>
</organism>
<keyword evidence="3" id="KW-1185">Reference proteome</keyword>
<evidence type="ECO:0000256" key="1">
    <source>
        <dbReference type="SAM" id="MobiDB-lite"/>
    </source>
</evidence>
<reference evidence="2 3" key="1">
    <citation type="submission" date="2024-05" db="EMBL/GenBank/DDBJ databases">
        <authorList>
            <person name="Wallberg A."/>
        </authorList>
    </citation>
    <scope>NUCLEOTIDE SEQUENCE [LARGE SCALE GENOMIC DNA]</scope>
</reference>
<feature type="compositionally biased region" description="Polar residues" evidence="1">
    <location>
        <begin position="59"/>
        <end position="68"/>
    </location>
</feature>
<sequence length="173" mass="18881">MRGGDSSNSNSAGQHKRSSKSGRRNASSRRRASDAALTPDEDEDEPINSSQGIREDTPQDSPNSGGKSNRSKESEMDLNVSPESMRERAMRRRSHGNAALSVSSEFLQLSHGESILGYDESYPPPPGGYDDEDEDEDAMELVVETLTGDSYRVRVSPWDTAAGLKGLLYRTQG</sequence>
<feature type="region of interest" description="Disordered" evidence="1">
    <location>
        <begin position="1"/>
        <end position="96"/>
    </location>
</feature>
<feature type="region of interest" description="Disordered" evidence="1">
    <location>
        <begin position="115"/>
        <end position="136"/>
    </location>
</feature>
<feature type="non-terminal residue" evidence="2">
    <location>
        <position position="173"/>
    </location>
</feature>